<sequence length="556" mass="62293">MRLKKVSIIVACIVTSTVLATSTKYVYASSSYNGTNINSSLNATKKPDHVTLTWAKDPKTTQTITWRTSTDVNNGEVQYSELNSSKHKTIKAVKELFKTSTTDNTTGSMNVFSVTLTDLKPETTYSYKVGDGDNWSDASTFKTESKNNRNTKFLIFGDSQSGNDAVPNYEPWHKTIQNAFNANKNANFFINMGDLVEKGQYYVHWNNWFNAAKGVINKIPNMPVQGNHETYDAAGWNTTKPQYFVNQFKVPQNGPDGYKGQVYSYDYGNAHFVVLDSQEEEEAAGNDEFIKAQAEWLDEDLSSTKKEWKFVLFHKTPYYNKASRANIVLEKYLDPIIEKHHVDVVFNGHDHGVSRTYAMKNGKYYSDFSKGTVYYVTGRSGQKYYSDLTSKVWDAFFYDPNDMPCYEVANIKGDKLTVNAYKQDGTKIDSLVIDKANPKNSTKMVLPTSYNVDTDNPEVAAIGADPRLVIYGTPIAFGSNQAEYTNGKAYANPTLIAAYLGGNYDAAARTLKLGSNTMKFDASDISSKGNISIDALNAKGFYCKYNTQFNMVMVEK</sequence>
<dbReference type="SUPFAM" id="SSF49363">
    <property type="entry name" value="Purple acid phosphatase, N-terminal domain"/>
    <property type="match status" value="1"/>
</dbReference>
<dbReference type="OrthoDB" id="9809781at2"/>
<accession>A0A1V4I9C3</accession>
<dbReference type="PANTHER" id="PTHR45867">
    <property type="entry name" value="PURPLE ACID PHOSPHATASE"/>
    <property type="match status" value="1"/>
</dbReference>
<evidence type="ECO:0000313" key="6">
    <source>
        <dbReference type="Proteomes" id="UP000190080"/>
    </source>
</evidence>
<feature type="domain" description="Purple acid phosphatase N-terminal" evidence="4">
    <location>
        <begin position="47"/>
        <end position="143"/>
    </location>
</feature>
<proteinExistence type="predicted"/>
<keyword evidence="1 2" id="KW-0732">Signal</keyword>
<evidence type="ECO:0000256" key="1">
    <source>
        <dbReference type="ARBA" id="ARBA00022729"/>
    </source>
</evidence>
<dbReference type="Pfam" id="PF00149">
    <property type="entry name" value="Metallophos"/>
    <property type="match status" value="1"/>
</dbReference>
<dbReference type="SUPFAM" id="SSF56300">
    <property type="entry name" value="Metallo-dependent phosphatases"/>
    <property type="match status" value="1"/>
</dbReference>
<dbReference type="InterPro" id="IPR029052">
    <property type="entry name" value="Metallo-depent_PP-like"/>
</dbReference>
<dbReference type="Gene3D" id="2.60.40.380">
    <property type="entry name" value="Purple acid phosphatase-like, N-terminal"/>
    <property type="match status" value="1"/>
</dbReference>
<dbReference type="GO" id="GO:0046872">
    <property type="term" value="F:metal ion binding"/>
    <property type="evidence" value="ECO:0007669"/>
    <property type="project" value="InterPro"/>
</dbReference>
<evidence type="ECO:0000313" key="5">
    <source>
        <dbReference type="EMBL" id="OPJ56127.1"/>
    </source>
</evidence>
<feature type="signal peptide" evidence="2">
    <location>
        <begin position="1"/>
        <end position="20"/>
    </location>
</feature>
<dbReference type="GO" id="GO:0004035">
    <property type="term" value="F:alkaline phosphatase activity"/>
    <property type="evidence" value="ECO:0007669"/>
    <property type="project" value="UniProtKB-EC"/>
</dbReference>
<dbReference type="InterPro" id="IPR008963">
    <property type="entry name" value="Purple_acid_Pase-like_N"/>
</dbReference>
<dbReference type="Pfam" id="PF16656">
    <property type="entry name" value="Pur_ac_phosph_N"/>
    <property type="match status" value="1"/>
</dbReference>
<dbReference type="InterPro" id="IPR003961">
    <property type="entry name" value="FN3_dom"/>
</dbReference>
<dbReference type="GO" id="GO:0003993">
    <property type="term" value="F:acid phosphatase activity"/>
    <property type="evidence" value="ECO:0007669"/>
    <property type="project" value="InterPro"/>
</dbReference>
<dbReference type="STRING" id="1450648.CLORY_43330"/>
<dbReference type="InterPro" id="IPR015914">
    <property type="entry name" value="PAPs_N"/>
</dbReference>
<evidence type="ECO:0000256" key="2">
    <source>
        <dbReference type="SAM" id="SignalP"/>
    </source>
</evidence>
<dbReference type="EC" id="3.1.3.1" evidence="5"/>
<reference evidence="5 6" key="1">
    <citation type="submission" date="2017-03" db="EMBL/GenBank/DDBJ databases">
        <title>Genome sequence of Clostridium oryzae DSM 28571.</title>
        <authorList>
            <person name="Poehlein A."/>
            <person name="Daniel R."/>
        </authorList>
    </citation>
    <scope>NUCLEOTIDE SEQUENCE [LARGE SCALE GENOMIC DNA]</scope>
    <source>
        <strain evidence="5 6">DSM 28571</strain>
    </source>
</reference>
<feature type="domain" description="Calcineurin-like phosphoesterase" evidence="3">
    <location>
        <begin position="152"/>
        <end position="351"/>
    </location>
</feature>
<organism evidence="5 6">
    <name type="scientific">Clostridium oryzae</name>
    <dbReference type="NCBI Taxonomy" id="1450648"/>
    <lineage>
        <taxon>Bacteria</taxon>
        <taxon>Bacillati</taxon>
        <taxon>Bacillota</taxon>
        <taxon>Clostridia</taxon>
        <taxon>Eubacteriales</taxon>
        <taxon>Clostridiaceae</taxon>
        <taxon>Clostridium</taxon>
    </lineage>
</organism>
<evidence type="ECO:0000259" key="3">
    <source>
        <dbReference type="Pfam" id="PF00149"/>
    </source>
</evidence>
<protein>
    <submittedName>
        <fullName evidence="5">Alkaline phosphatase</fullName>
        <ecNumber evidence="5">3.1.3.1</ecNumber>
    </submittedName>
</protein>
<dbReference type="PANTHER" id="PTHR45867:SF3">
    <property type="entry name" value="ACID PHOSPHATASE TYPE 7"/>
    <property type="match status" value="1"/>
</dbReference>
<dbReference type="Gene3D" id="3.60.21.10">
    <property type="match status" value="1"/>
</dbReference>
<dbReference type="EMBL" id="MZGV01000101">
    <property type="protein sequence ID" value="OPJ56127.1"/>
    <property type="molecule type" value="Genomic_DNA"/>
</dbReference>
<dbReference type="RefSeq" id="WP_079428436.1">
    <property type="nucleotide sequence ID" value="NZ_MZGV01000101.1"/>
</dbReference>
<comment type="caution">
    <text evidence="5">The sequence shown here is derived from an EMBL/GenBank/DDBJ whole genome shotgun (WGS) entry which is preliminary data.</text>
</comment>
<name>A0A1V4I9C3_9CLOT</name>
<dbReference type="Proteomes" id="UP000190080">
    <property type="component" value="Unassembled WGS sequence"/>
</dbReference>
<keyword evidence="6" id="KW-1185">Reference proteome</keyword>
<dbReference type="CDD" id="cd00063">
    <property type="entry name" value="FN3"/>
    <property type="match status" value="1"/>
</dbReference>
<feature type="chain" id="PRO_5038749321" evidence="2">
    <location>
        <begin position="21"/>
        <end position="556"/>
    </location>
</feature>
<evidence type="ECO:0000259" key="4">
    <source>
        <dbReference type="Pfam" id="PF16656"/>
    </source>
</evidence>
<dbReference type="InterPro" id="IPR004843">
    <property type="entry name" value="Calcineurin-like_PHP"/>
</dbReference>
<keyword evidence="5" id="KW-0378">Hydrolase</keyword>
<gene>
    <name evidence="5" type="primary">phoA</name>
    <name evidence="5" type="ORF">CLORY_43330</name>
</gene>
<dbReference type="AlphaFoldDB" id="A0A1V4I9C3"/>